<keyword evidence="2" id="KW-1185">Reference proteome</keyword>
<organism evidence="1 2">
    <name type="scientific">Stephania japonica</name>
    <dbReference type="NCBI Taxonomy" id="461633"/>
    <lineage>
        <taxon>Eukaryota</taxon>
        <taxon>Viridiplantae</taxon>
        <taxon>Streptophyta</taxon>
        <taxon>Embryophyta</taxon>
        <taxon>Tracheophyta</taxon>
        <taxon>Spermatophyta</taxon>
        <taxon>Magnoliopsida</taxon>
        <taxon>Ranunculales</taxon>
        <taxon>Menispermaceae</taxon>
        <taxon>Menispermoideae</taxon>
        <taxon>Cissampelideae</taxon>
        <taxon>Stephania</taxon>
    </lineage>
</organism>
<dbReference type="Proteomes" id="UP001417504">
    <property type="component" value="Unassembled WGS sequence"/>
</dbReference>
<evidence type="ECO:0000313" key="1">
    <source>
        <dbReference type="EMBL" id="KAK9137489.1"/>
    </source>
</evidence>
<protein>
    <submittedName>
        <fullName evidence="1">Uncharacterized protein</fullName>
    </submittedName>
</protein>
<comment type="caution">
    <text evidence="1">The sequence shown here is derived from an EMBL/GenBank/DDBJ whole genome shotgun (WGS) entry which is preliminary data.</text>
</comment>
<dbReference type="PANTHER" id="PTHR48040:SF20">
    <property type="entry name" value="PLEIOTROPIC DRUG RESISTANCE PROTEIN 1"/>
    <property type="match status" value="1"/>
</dbReference>
<evidence type="ECO:0000313" key="2">
    <source>
        <dbReference type="Proteomes" id="UP001417504"/>
    </source>
</evidence>
<accession>A0AAP0JP86</accession>
<sequence length="155" mass="17916">MPTYDRIRKGIMSRIYGKREEIDIENLLPQEKWNLIERLVRVAEEYNEKFLLKLKERMDRVGIDNPTIQVKLYRWTVVFDKKKLIFCVVFFEDLAKKSVVAGRVNGVSDLLVWEIPSIVSIDDVIVSSSLDYSVHNLKNVGTPPFAHGESCSNSL</sequence>
<dbReference type="AlphaFoldDB" id="A0AAP0JP86"/>
<gene>
    <name evidence="1" type="ORF">Sjap_008083</name>
</gene>
<reference evidence="1 2" key="1">
    <citation type="submission" date="2024-01" db="EMBL/GenBank/DDBJ databases">
        <title>Genome assemblies of Stephania.</title>
        <authorList>
            <person name="Yang L."/>
        </authorList>
    </citation>
    <scope>NUCLEOTIDE SEQUENCE [LARGE SCALE GENOMIC DNA]</scope>
    <source>
        <strain evidence="1">QJT</strain>
        <tissue evidence="1">Leaf</tissue>
    </source>
</reference>
<proteinExistence type="predicted"/>
<name>A0AAP0JP86_9MAGN</name>
<dbReference type="PANTHER" id="PTHR48040">
    <property type="entry name" value="PLEIOTROPIC DRUG RESISTANCE PROTEIN 1-LIKE ISOFORM X1"/>
    <property type="match status" value="1"/>
</dbReference>
<dbReference type="EMBL" id="JBBNAE010000003">
    <property type="protein sequence ID" value="KAK9137489.1"/>
    <property type="molecule type" value="Genomic_DNA"/>
</dbReference>